<dbReference type="InterPro" id="IPR036259">
    <property type="entry name" value="MFS_trans_sf"/>
</dbReference>
<feature type="transmembrane region" description="Helical" evidence="6">
    <location>
        <begin position="9"/>
        <end position="35"/>
    </location>
</feature>
<evidence type="ECO:0000256" key="5">
    <source>
        <dbReference type="ARBA" id="ARBA00023136"/>
    </source>
</evidence>
<dbReference type="Pfam" id="PF07690">
    <property type="entry name" value="MFS_1"/>
    <property type="match status" value="2"/>
</dbReference>
<dbReference type="PANTHER" id="PTHR23513">
    <property type="entry name" value="INTEGRAL MEMBRANE EFFLUX PROTEIN-RELATED"/>
    <property type="match status" value="1"/>
</dbReference>
<feature type="transmembrane region" description="Helical" evidence="6">
    <location>
        <begin position="167"/>
        <end position="188"/>
    </location>
</feature>
<dbReference type="InterPro" id="IPR020846">
    <property type="entry name" value="MFS_dom"/>
</dbReference>
<dbReference type="Proteomes" id="UP000525389">
    <property type="component" value="Unassembled WGS sequence"/>
</dbReference>
<accession>A0A7W8GE65</accession>
<evidence type="ECO:0000256" key="4">
    <source>
        <dbReference type="ARBA" id="ARBA00022989"/>
    </source>
</evidence>
<dbReference type="PROSITE" id="PS50850">
    <property type="entry name" value="MFS"/>
    <property type="match status" value="1"/>
</dbReference>
<keyword evidence="9" id="KW-1185">Reference proteome</keyword>
<evidence type="ECO:0000256" key="3">
    <source>
        <dbReference type="ARBA" id="ARBA00022692"/>
    </source>
</evidence>
<keyword evidence="2" id="KW-1003">Cell membrane</keyword>
<dbReference type="EMBL" id="JACHFN010000003">
    <property type="protein sequence ID" value="MBB5233678.1"/>
    <property type="molecule type" value="Genomic_DNA"/>
</dbReference>
<sequence length="405" mass="41883">MTTLWNRSFLLWLIGSAQARLGAALASIALSFLVLHQTGSAGRMAQTLALSLVPNLLMPLAGTLVDRVSLKVPLIAANVFQGLLQLTVGGLALAWGEVPLWLVNAAAFAGGLAAIFVSPASSAAVPALVPAAELARANGLLGGLGQSMGLLGMLAGGWIVAQWSPAVAILLNSAAFLIFAALLVWIHLPPRQQQATRTGLWADLRAGLSLMRRSRILSFLPVIALVLNGVLAPTAVVMPKLMETLGPGAQGYGVFLALESGGMLLAGALIAVVGRRLPLRPAISAGLLVAALAYAGMWAGPLFPVLLACAFLLGFGLGLVNTPVVTLLQQLVPGAYLGRVFAVLNAVGAVGMPLVLLIVSPLVDRVPVSVWFGLSVLALALGMVWWWVVARAEPPRPLPGQAEPS</sequence>
<dbReference type="PANTHER" id="PTHR23513:SF6">
    <property type="entry name" value="MAJOR FACILITATOR SUPERFAMILY ASSOCIATED DOMAIN-CONTAINING PROTEIN"/>
    <property type="match status" value="1"/>
</dbReference>
<feature type="transmembrane region" description="Helical" evidence="6">
    <location>
        <begin position="369"/>
        <end position="389"/>
    </location>
</feature>
<keyword evidence="5 6" id="KW-0472">Membrane</keyword>
<evidence type="ECO:0000313" key="8">
    <source>
        <dbReference type="EMBL" id="MBB5233678.1"/>
    </source>
</evidence>
<comment type="subcellular location">
    <subcellularLocation>
        <location evidence="1">Cell membrane</location>
        <topology evidence="1">Multi-pass membrane protein</topology>
    </subcellularLocation>
</comment>
<evidence type="ECO:0000259" key="7">
    <source>
        <dbReference type="PROSITE" id="PS50850"/>
    </source>
</evidence>
<keyword evidence="4 6" id="KW-1133">Transmembrane helix</keyword>
<feature type="transmembrane region" description="Helical" evidence="6">
    <location>
        <begin position="101"/>
        <end position="128"/>
    </location>
</feature>
<dbReference type="GO" id="GO:0005886">
    <property type="term" value="C:plasma membrane"/>
    <property type="evidence" value="ECO:0007669"/>
    <property type="project" value="UniProtKB-SubCell"/>
</dbReference>
<comment type="caution">
    <text evidence="8">The sequence shown here is derived from an EMBL/GenBank/DDBJ whole genome shotgun (WGS) entry which is preliminary data.</text>
</comment>
<protein>
    <submittedName>
        <fullName evidence="8">DHA3 family macrolide efflux protein-like MFS transporter</fullName>
    </submittedName>
</protein>
<evidence type="ECO:0000313" key="9">
    <source>
        <dbReference type="Proteomes" id="UP000525389"/>
    </source>
</evidence>
<feature type="transmembrane region" description="Helical" evidence="6">
    <location>
        <begin position="250"/>
        <end position="274"/>
    </location>
</feature>
<feature type="transmembrane region" description="Helical" evidence="6">
    <location>
        <begin position="340"/>
        <end position="363"/>
    </location>
</feature>
<feature type="domain" description="Major facilitator superfamily (MFS) profile" evidence="7">
    <location>
        <begin position="214"/>
        <end position="405"/>
    </location>
</feature>
<keyword evidence="3 6" id="KW-0812">Transmembrane</keyword>
<dbReference type="AlphaFoldDB" id="A0A7W8GE65"/>
<dbReference type="InterPro" id="IPR011701">
    <property type="entry name" value="MFS"/>
</dbReference>
<dbReference type="CDD" id="cd06173">
    <property type="entry name" value="MFS_MefA_like"/>
    <property type="match status" value="1"/>
</dbReference>
<feature type="transmembrane region" description="Helical" evidence="6">
    <location>
        <begin position="72"/>
        <end position="95"/>
    </location>
</feature>
<organism evidence="8 9">
    <name type="scientific">Deinococcus budaensis</name>
    <dbReference type="NCBI Taxonomy" id="1665626"/>
    <lineage>
        <taxon>Bacteria</taxon>
        <taxon>Thermotogati</taxon>
        <taxon>Deinococcota</taxon>
        <taxon>Deinococci</taxon>
        <taxon>Deinococcales</taxon>
        <taxon>Deinococcaceae</taxon>
        <taxon>Deinococcus</taxon>
    </lineage>
</organism>
<feature type="transmembrane region" description="Helical" evidence="6">
    <location>
        <begin position="140"/>
        <end position="161"/>
    </location>
</feature>
<reference evidence="8 9" key="1">
    <citation type="submission" date="2020-08" db="EMBL/GenBank/DDBJ databases">
        <title>Genomic Encyclopedia of Type Strains, Phase IV (KMG-IV): sequencing the most valuable type-strain genomes for metagenomic binning, comparative biology and taxonomic classification.</title>
        <authorList>
            <person name="Goeker M."/>
        </authorList>
    </citation>
    <scope>NUCLEOTIDE SEQUENCE [LARGE SCALE GENOMIC DNA]</scope>
    <source>
        <strain evidence="8 9">DSM 101791</strain>
    </source>
</reference>
<gene>
    <name evidence="8" type="ORF">HNQ09_001108</name>
</gene>
<dbReference type="RefSeq" id="WP_184026550.1">
    <property type="nucleotide sequence ID" value="NZ_JACHFN010000003.1"/>
</dbReference>
<feature type="transmembrane region" description="Helical" evidence="6">
    <location>
        <begin position="216"/>
        <end position="238"/>
    </location>
</feature>
<feature type="transmembrane region" description="Helical" evidence="6">
    <location>
        <begin position="281"/>
        <end position="299"/>
    </location>
</feature>
<dbReference type="Gene3D" id="1.20.1250.20">
    <property type="entry name" value="MFS general substrate transporter like domains"/>
    <property type="match status" value="1"/>
</dbReference>
<name>A0A7W8GE65_9DEIO</name>
<feature type="transmembrane region" description="Helical" evidence="6">
    <location>
        <begin position="47"/>
        <end position="65"/>
    </location>
</feature>
<proteinExistence type="predicted"/>
<feature type="transmembrane region" description="Helical" evidence="6">
    <location>
        <begin position="305"/>
        <end position="328"/>
    </location>
</feature>
<evidence type="ECO:0000256" key="2">
    <source>
        <dbReference type="ARBA" id="ARBA00022475"/>
    </source>
</evidence>
<evidence type="ECO:0000256" key="6">
    <source>
        <dbReference type="SAM" id="Phobius"/>
    </source>
</evidence>
<dbReference type="GO" id="GO:0022857">
    <property type="term" value="F:transmembrane transporter activity"/>
    <property type="evidence" value="ECO:0007669"/>
    <property type="project" value="InterPro"/>
</dbReference>
<evidence type="ECO:0000256" key="1">
    <source>
        <dbReference type="ARBA" id="ARBA00004651"/>
    </source>
</evidence>
<dbReference type="SUPFAM" id="SSF103473">
    <property type="entry name" value="MFS general substrate transporter"/>
    <property type="match status" value="1"/>
</dbReference>